<sequence length="123" mass="14320">MIPVLYTNCMPNHGYDHDSYELFNVKLDQKYKELSRINQFLAFIDFFRRNKINSKSQFLDSKGQSLAENTDQKVTKKSRNDFIKKLKTDCHLGLGMGYLCHAFSITKFAQHQKLLSNPKGPEI</sequence>
<dbReference type="EMBL" id="REGN01005208">
    <property type="protein sequence ID" value="RNA14348.1"/>
    <property type="molecule type" value="Genomic_DNA"/>
</dbReference>
<dbReference type="OrthoDB" id="10481993at2759"/>
<dbReference type="AlphaFoldDB" id="A0A3M7QTN6"/>
<name>A0A3M7QTN6_BRAPC</name>
<proteinExistence type="predicted"/>
<keyword evidence="2" id="KW-1185">Reference proteome</keyword>
<accession>A0A3M7QTN6</accession>
<dbReference type="Proteomes" id="UP000276133">
    <property type="component" value="Unassembled WGS sequence"/>
</dbReference>
<gene>
    <name evidence="1" type="ORF">BpHYR1_011291</name>
</gene>
<comment type="caution">
    <text evidence="1">The sequence shown here is derived from an EMBL/GenBank/DDBJ whole genome shotgun (WGS) entry which is preliminary data.</text>
</comment>
<organism evidence="1 2">
    <name type="scientific">Brachionus plicatilis</name>
    <name type="common">Marine rotifer</name>
    <name type="synonym">Brachionus muelleri</name>
    <dbReference type="NCBI Taxonomy" id="10195"/>
    <lineage>
        <taxon>Eukaryota</taxon>
        <taxon>Metazoa</taxon>
        <taxon>Spiralia</taxon>
        <taxon>Gnathifera</taxon>
        <taxon>Rotifera</taxon>
        <taxon>Eurotatoria</taxon>
        <taxon>Monogononta</taxon>
        <taxon>Pseudotrocha</taxon>
        <taxon>Ploima</taxon>
        <taxon>Brachionidae</taxon>
        <taxon>Brachionus</taxon>
    </lineage>
</organism>
<protein>
    <submittedName>
        <fullName evidence="1">Uncharacterized protein</fullName>
    </submittedName>
</protein>
<evidence type="ECO:0000313" key="2">
    <source>
        <dbReference type="Proteomes" id="UP000276133"/>
    </source>
</evidence>
<reference evidence="1 2" key="1">
    <citation type="journal article" date="2018" name="Sci. Rep.">
        <title>Genomic signatures of local adaptation to the degree of environmental predictability in rotifers.</title>
        <authorList>
            <person name="Franch-Gras L."/>
            <person name="Hahn C."/>
            <person name="Garcia-Roger E.M."/>
            <person name="Carmona M.J."/>
            <person name="Serra M."/>
            <person name="Gomez A."/>
        </authorList>
    </citation>
    <scope>NUCLEOTIDE SEQUENCE [LARGE SCALE GENOMIC DNA]</scope>
    <source>
        <strain evidence="1">HYR1</strain>
    </source>
</reference>
<evidence type="ECO:0000313" key="1">
    <source>
        <dbReference type="EMBL" id="RNA14348.1"/>
    </source>
</evidence>